<name>A0A0S4JGU8_BODSA</name>
<reference evidence="2" key="1">
    <citation type="submission" date="2015-09" db="EMBL/GenBank/DDBJ databases">
        <authorList>
            <consortium name="Pathogen Informatics"/>
        </authorList>
    </citation>
    <scope>NUCLEOTIDE SEQUENCE [LARGE SCALE GENOMIC DNA]</scope>
    <source>
        <strain evidence="2">Lake Konstanz</strain>
    </source>
</reference>
<dbReference type="EMBL" id="CYKH01001710">
    <property type="protein sequence ID" value="CUG89161.1"/>
    <property type="molecule type" value="Genomic_DNA"/>
</dbReference>
<organism evidence="1 2">
    <name type="scientific">Bodo saltans</name>
    <name type="common">Flagellated protozoan</name>
    <dbReference type="NCBI Taxonomy" id="75058"/>
    <lineage>
        <taxon>Eukaryota</taxon>
        <taxon>Discoba</taxon>
        <taxon>Euglenozoa</taxon>
        <taxon>Kinetoplastea</taxon>
        <taxon>Metakinetoplastina</taxon>
        <taxon>Eubodonida</taxon>
        <taxon>Bodonidae</taxon>
        <taxon>Bodo</taxon>
    </lineage>
</organism>
<gene>
    <name evidence="1" type="ORF">BSAL_19630</name>
</gene>
<accession>A0A0S4JGU8</accession>
<dbReference type="Proteomes" id="UP000051952">
    <property type="component" value="Unassembled WGS sequence"/>
</dbReference>
<protein>
    <submittedName>
        <fullName evidence="1">Uncharacterized protein</fullName>
    </submittedName>
</protein>
<evidence type="ECO:0000313" key="2">
    <source>
        <dbReference type="Proteomes" id="UP000051952"/>
    </source>
</evidence>
<proteinExistence type="predicted"/>
<dbReference type="OMA" id="YRATAMR"/>
<evidence type="ECO:0000313" key="1">
    <source>
        <dbReference type="EMBL" id="CUG89161.1"/>
    </source>
</evidence>
<sequence>MQPPPPPTPFETNLMQSYQILAGARMQSAIMHQSVPMCINKCLDTEELYTLMRTNNAPIKYRLEKDLEEKKCIETCGAKWDELYRRTVMRLNQRETQVVQFKAMEAAMNGGAAAAE</sequence>
<dbReference type="VEuPathDB" id="TriTrypDB:BSAL_19630"/>
<dbReference type="OrthoDB" id="270202at2759"/>
<keyword evidence="2" id="KW-1185">Reference proteome</keyword>
<dbReference type="AlphaFoldDB" id="A0A0S4JGU8"/>